<dbReference type="Gene3D" id="3.20.20.80">
    <property type="entry name" value="Glycosidases"/>
    <property type="match status" value="1"/>
</dbReference>
<dbReference type="GO" id="GO:0033942">
    <property type="term" value="F:4-alpha-D-(1-&gt;4)-alpha-D-glucanotrehalose trehalohydrolase activity"/>
    <property type="evidence" value="ECO:0007669"/>
    <property type="project" value="UniProtKB-EC"/>
</dbReference>
<name>A0A6J4V4L7_9BACT</name>
<comment type="similarity">
    <text evidence="3 14">Belongs to the glycosyl hydrolase 13 family.</text>
</comment>
<evidence type="ECO:0000256" key="12">
    <source>
        <dbReference type="ARBA" id="ARBA00034013"/>
    </source>
</evidence>
<evidence type="ECO:0000256" key="14">
    <source>
        <dbReference type="PIRNR" id="PIRNR006337"/>
    </source>
</evidence>
<dbReference type="EMBL" id="CADCWE010000273">
    <property type="protein sequence ID" value="CAA9567147.1"/>
    <property type="molecule type" value="Genomic_DNA"/>
</dbReference>
<evidence type="ECO:0000256" key="5">
    <source>
        <dbReference type="ARBA" id="ARBA00015938"/>
    </source>
</evidence>
<dbReference type="InterPro" id="IPR006047">
    <property type="entry name" value="GH13_cat_dom"/>
</dbReference>
<dbReference type="PANTHER" id="PTHR43651:SF11">
    <property type="entry name" value="MALTO-OLIGOSYLTREHALOSE TREHALOHYDROLASE"/>
    <property type="match status" value="1"/>
</dbReference>
<dbReference type="GO" id="GO:0005737">
    <property type="term" value="C:cytoplasm"/>
    <property type="evidence" value="ECO:0007669"/>
    <property type="project" value="UniProtKB-SubCell"/>
</dbReference>
<dbReference type="Gene3D" id="2.60.40.10">
    <property type="entry name" value="Immunoglobulins"/>
    <property type="match status" value="1"/>
</dbReference>
<organism evidence="19">
    <name type="scientific">uncultured Thermomicrobiales bacterium</name>
    <dbReference type="NCBI Taxonomy" id="1645740"/>
    <lineage>
        <taxon>Bacteria</taxon>
        <taxon>Pseudomonadati</taxon>
        <taxon>Thermomicrobiota</taxon>
        <taxon>Thermomicrobia</taxon>
        <taxon>Thermomicrobiales</taxon>
        <taxon>environmental samples</taxon>
    </lineage>
</organism>
<evidence type="ECO:0000256" key="6">
    <source>
        <dbReference type="ARBA" id="ARBA00022490"/>
    </source>
</evidence>
<keyword evidence="8" id="KW-0119">Carbohydrate metabolism</keyword>
<dbReference type="CDD" id="cd02853">
    <property type="entry name" value="E_set_MTHase_like_N"/>
    <property type="match status" value="1"/>
</dbReference>
<gene>
    <name evidence="19" type="ORF">AVDCRST_MAG73-4281</name>
</gene>
<keyword evidence="7 14" id="KW-0378">Hydrolase</keyword>
<evidence type="ECO:0000256" key="15">
    <source>
        <dbReference type="PIRSR" id="PIRSR006337-1"/>
    </source>
</evidence>
<accession>A0A6J4V4L7</accession>
<dbReference type="InterPro" id="IPR012768">
    <property type="entry name" value="Trehalose_TreZ"/>
</dbReference>
<evidence type="ECO:0000256" key="16">
    <source>
        <dbReference type="PIRSR" id="PIRSR006337-3"/>
    </source>
</evidence>
<dbReference type="InterPro" id="IPR044901">
    <property type="entry name" value="Trehalose_TreZ_E-set_sf"/>
</dbReference>
<dbReference type="InterPro" id="IPR014756">
    <property type="entry name" value="Ig_E-set"/>
</dbReference>
<feature type="active site" description="Proton donor" evidence="15">
    <location>
        <position position="304"/>
    </location>
</feature>
<comment type="catalytic activity">
    <reaction evidence="12 14">
        <text>hydrolysis of (1-&gt;4)-alpha-D-glucosidic linkage in 4-alpha-D-[(1-&gt;4)-alpha-D-glucanosyl]n trehalose to yield trehalose and (1-&gt;4)-alpha-D-glucan.</text>
        <dbReference type="EC" id="3.2.1.141"/>
    </reaction>
</comment>
<evidence type="ECO:0000259" key="18">
    <source>
        <dbReference type="SMART" id="SM00642"/>
    </source>
</evidence>
<evidence type="ECO:0000256" key="7">
    <source>
        <dbReference type="ARBA" id="ARBA00022801"/>
    </source>
</evidence>
<evidence type="ECO:0000256" key="10">
    <source>
        <dbReference type="ARBA" id="ARBA00032057"/>
    </source>
</evidence>
<keyword evidence="6" id="KW-0963">Cytoplasm</keyword>
<feature type="domain" description="Glycosyl hydrolase family 13 catalytic" evidence="18">
    <location>
        <begin position="98"/>
        <end position="520"/>
    </location>
</feature>
<evidence type="ECO:0000256" key="17">
    <source>
        <dbReference type="SAM" id="MobiDB-lite"/>
    </source>
</evidence>
<dbReference type="Pfam" id="PF02922">
    <property type="entry name" value="CBM_48"/>
    <property type="match status" value="1"/>
</dbReference>
<dbReference type="SUPFAM" id="SSF81296">
    <property type="entry name" value="E set domains"/>
    <property type="match status" value="1"/>
</dbReference>
<evidence type="ECO:0000256" key="9">
    <source>
        <dbReference type="ARBA" id="ARBA00023295"/>
    </source>
</evidence>
<evidence type="ECO:0000256" key="4">
    <source>
        <dbReference type="ARBA" id="ARBA00012268"/>
    </source>
</evidence>
<evidence type="ECO:0000256" key="13">
    <source>
        <dbReference type="NCBIfam" id="TIGR02402"/>
    </source>
</evidence>
<comment type="pathway">
    <text evidence="2 14">Glycan biosynthesis; trehalose biosynthesis.</text>
</comment>
<dbReference type="SMART" id="SM00642">
    <property type="entry name" value="Aamy"/>
    <property type="match status" value="1"/>
</dbReference>
<keyword evidence="9 14" id="KW-0326">Glycosidase</keyword>
<sequence length="635" mass="69110">MTSMTTADWHLPYGANVVPGGVRFAVWAPNARLVEVELHGDGGPSTHPLSPGADGVHEGTVPGIGAGAHYKYRLDGGQGFPDPYSRFQPDGVHGPSEVIDPGAFAWHDRDWPGLAAEGLVIYECHVGTMTPEGTFDALIGQLDVLKRLGVSAIELMPVAACPGRWNWGYDGVALYAPSANYGRPDDLRRLVDAAHGIGLGVILDVVYNHLGPDGNYLRVYAGDYFTDRHKTPWGDALNYDGPNSAKVRDYAILNAGHWLTEYHLDGLRLDATDQIIDTGPVHLLQELTARVRAATSRSVVIVAEDARNDVKIARPAEDGGYGLTGVWADDFHHQVRVFLTGEREAYYADYEGTAADIAATIAGGFFYQGQPAPRAKKPRGTPVTGEPATAFVFCLQNHDQVGNRPYGERLHHDVAAGRYAVASALLLFAPETPLLFMGQEFAASASFLYFTDHEPELGRLVTEGRREEFKAFRAFQDPTLRHEIPDPQAAETFHRSKLNLAERQINAGIYALYQALLALRRDDPVLATQDRARTRAAAVGAQAIAVHRWHEHRHRLLIANAGPSVGILVKDQPLLAALPLANAEPLLSTAERRFGGGGDRAFVTDKGDGWRIEVPARTAVVFGFEEDERGPRTGA</sequence>
<evidence type="ECO:0000256" key="3">
    <source>
        <dbReference type="ARBA" id="ARBA00008061"/>
    </source>
</evidence>
<dbReference type="InterPro" id="IPR017853">
    <property type="entry name" value="GH"/>
</dbReference>
<dbReference type="Gene3D" id="1.10.10.760">
    <property type="entry name" value="E-set domains of sugar-utilizing enzymes"/>
    <property type="match status" value="1"/>
</dbReference>
<evidence type="ECO:0000313" key="19">
    <source>
        <dbReference type="EMBL" id="CAA9567147.1"/>
    </source>
</evidence>
<dbReference type="EC" id="3.2.1.141" evidence="4 13"/>
<dbReference type="InterPro" id="IPR013783">
    <property type="entry name" value="Ig-like_fold"/>
</dbReference>
<proteinExistence type="inferred from homology"/>
<protein>
    <recommendedName>
        <fullName evidence="5 13">Malto-oligosyltrehalose trehalohydrolase</fullName>
        <shortName evidence="14">MTHase</shortName>
        <ecNumber evidence="4 13">3.2.1.141</ecNumber>
    </recommendedName>
    <alternativeName>
        <fullName evidence="11 14">4-alpha-D-((1-&gt;4)-alpha-D-glucano)trehalose trehalohydrolase</fullName>
    </alternativeName>
    <alternativeName>
        <fullName evidence="10 14">Maltooligosyl trehalose trehalohydrolase</fullName>
    </alternativeName>
</protein>
<dbReference type="PIRSF" id="PIRSF006337">
    <property type="entry name" value="Trehalose_TreZ"/>
    <property type="match status" value="1"/>
</dbReference>
<reference evidence="19" key="1">
    <citation type="submission" date="2020-02" db="EMBL/GenBank/DDBJ databases">
        <authorList>
            <person name="Meier V. D."/>
        </authorList>
    </citation>
    <scope>NUCLEOTIDE SEQUENCE</scope>
    <source>
        <strain evidence="19">AVDCRST_MAG73</strain>
    </source>
</reference>
<dbReference type="AlphaFoldDB" id="A0A6J4V4L7"/>
<evidence type="ECO:0000256" key="11">
    <source>
        <dbReference type="ARBA" id="ARBA00033284"/>
    </source>
</evidence>
<dbReference type="PANTHER" id="PTHR43651">
    <property type="entry name" value="1,4-ALPHA-GLUCAN-BRANCHING ENZYME"/>
    <property type="match status" value="1"/>
</dbReference>
<dbReference type="Pfam" id="PF00128">
    <property type="entry name" value="Alpha-amylase"/>
    <property type="match status" value="1"/>
</dbReference>
<dbReference type="NCBIfam" id="TIGR02402">
    <property type="entry name" value="trehalose_TreZ"/>
    <property type="match status" value="1"/>
</dbReference>
<evidence type="ECO:0000256" key="1">
    <source>
        <dbReference type="ARBA" id="ARBA00004496"/>
    </source>
</evidence>
<feature type="region of interest" description="Disordered" evidence="17">
    <location>
        <begin position="38"/>
        <end position="60"/>
    </location>
</feature>
<dbReference type="InterPro" id="IPR004193">
    <property type="entry name" value="Glyco_hydro_13_N"/>
</dbReference>
<feature type="active site" description="Nucleophile" evidence="15">
    <location>
        <position position="270"/>
    </location>
</feature>
<dbReference type="GO" id="GO:0005992">
    <property type="term" value="P:trehalose biosynthetic process"/>
    <property type="evidence" value="ECO:0007669"/>
    <property type="project" value="UniProtKB-UniRule"/>
</dbReference>
<comment type="subcellular location">
    <subcellularLocation>
        <location evidence="1 15">Cytoplasm</location>
    </subcellularLocation>
</comment>
<evidence type="ECO:0000256" key="8">
    <source>
        <dbReference type="ARBA" id="ARBA00023277"/>
    </source>
</evidence>
<dbReference type="CDD" id="cd11325">
    <property type="entry name" value="AmyAc_GTHase"/>
    <property type="match status" value="1"/>
</dbReference>
<dbReference type="UniPathway" id="UPA00299"/>
<dbReference type="SUPFAM" id="SSF51445">
    <property type="entry name" value="(Trans)glycosidases"/>
    <property type="match status" value="1"/>
</dbReference>
<evidence type="ECO:0000256" key="2">
    <source>
        <dbReference type="ARBA" id="ARBA00005199"/>
    </source>
</evidence>
<feature type="site" description="Transition state stabilizer" evidence="16">
    <location>
        <position position="399"/>
    </location>
</feature>